<dbReference type="Proteomes" id="UP001183604">
    <property type="component" value="Unassembled WGS sequence"/>
</dbReference>
<accession>A0A9X3PM27</accession>
<evidence type="ECO:0000259" key="6">
    <source>
        <dbReference type="Pfam" id="PF04542"/>
    </source>
</evidence>
<dbReference type="GO" id="GO:0016987">
    <property type="term" value="F:sigma factor activity"/>
    <property type="evidence" value="ECO:0007669"/>
    <property type="project" value="UniProtKB-KW"/>
</dbReference>
<name>A0A9X3PM27_9ACTN</name>
<dbReference type="PANTHER" id="PTHR43133:SF50">
    <property type="entry name" value="ECF RNA POLYMERASE SIGMA FACTOR SIGM"/>
    <property type="match status" value="1"/>
</dbReference>
<dbReference type="Pfam" id="PF04542">
    <property type="entry name" value="Sigma70_r2"/>
    <property type="match status" value="1"/>
</dbReference>
<dbReference type="SUPFAM" id="SSF88659">
    <property type="entry name" value="Sigma3 and sigma4 domains of RNA polymerase sigma factors"/>
    <property type="match status" value="1"/>
</dbReference>
<organism evidence="8 10">
    <name type="scientific">Glycomyces lechevalierae</name>
    <dbReference type="NCBI Taxonomy" id="256034"/>
    <lineage>
        <taxon>Bacteria</taxon>
        <taxon>Bacillati</taxon>
        <taxon>Actinomycetota</taxon>
        <taxon>Actinomycetes</taxon>
        <taxon>Glycomycetales</taxon>
        <taxon>Glycomycetaceae</taxon>
        <taxon>Glycomyces</taxon>
    </lineage>
</organism>
<dbReference type="EMBL" id="JAPZVQ010000005">
    <property type="protein sequence ID" value="MDA1385417.1"/>
    <property type="molecule type" value="Genomic_DNA"/>
</dbReference>
<dbReference type="AlphaFoldDB" id="A0A9X3PM27"/>
<gene>
    <name evidence="9" type="ORF">J2S69_003466</name>
    <name evidence="8" type="ORF">O2L01_10500</name>
</gene>
<dbReference type="RefSeq" id="WP_270121881.1">
    <property type="nucleotide sequence ID" value="NZ_BAAAOM010000004.1"/>
</dbReference>
<proteinExistence type="inferred from homology"/>
<reference evidence="8" key="1">
    <citation type="submission" date="2022-12" db="EMBL/GenBank/DDBJ databases">
        <title>Gycomyces niveus sp.nov., a novel actinomycete isolated from soil in Shouguang.</title>
        <authorList>
            <person name="Yang X."/>
        </authorList>
    </citation>
    <scope>NUCLEOTIDE SEQUENCE</scope>
    <source>
        <strain evidence="8">DSM 44724</strain>
    </source>
</reference>
<keyword evidence="2" id="KW-0805">Transcription regulation</keyword>
<dbReference type="Gene3D" id="1.10.1740.10">
    <property type="match status" value="1"/>
</dbReference>
<evidence type="ECO:0000259" key="7">
    <source>
        <dbReference type="Pfam" id="PF08281"/>
    </source>
</evidence>
<dbReference type="CDD" id="cd06171">
    <property type="entry name" value="Sigma70_r4"/>
    <property type="match status" value="1"/>
</dbReference>
<dbReference type="EMBL" id="JAVDYD010000001">
    <property type="protein sequence ID" value="MDR7339747.1"/>
    <property type="molecule type" value="Genomic_DNA"/>
</dbReference>
<dbReference type="PANTHER" id="PTHR43133">
    <property type="entry name" value="RNA POLYMERASE ECF-TYPE SIGMA FACTO"/>
    <property type="match status" value="1"/>
</dbReference>
<keyword evidence="3" id="KW-0731">Sigma factor</keyword>
<dbReference type="SUPFAM" id="SSF88946">
    <property type="entry name" value="Sigma2 domain of RNA polymerase sigma factors"/>
    <property type="match status" value="1"/>
</dbReference>
<evidence type="ECO:0000256" key="2">
    <source>
        <dbReference type="ARBA" id="ARBA00023015"/>
    </source>
</evidence>
<dbReference type="Gene3D" id="1.10.10.10">
    <property type="entry name" value="Winged helix-like DNA-binding domain superfamily/Winged helix DNA-binding domain"/>
    <property type="match status" value="1"/>
</dbReference>
<sequence>MAASVAVDTAALDRASPTDDRAEFNAFYASNVGPITAQIRAYTGDPAEAEDLVAEAFLRALTRWKTVGTYDNPAVWVRRVAWNLATSRLRRGAFIRTFLRRQRVADVEGPEPDRIDLERALAGLNERHRKAIILHYIAGLSGVEIAEQERVAESTVRTWLARGRAALAERLRIDDTKEQR</sequence>
<comment type="caution">
    <text evidence="8">The sequence shown here is derived from an EMBL/GenBank/DDBJ whole genome shotgun (WGS) entry which is preliminary data.</text>
</comment>
<comment type="similarity">
    <text evidence="1">Belongs to the sigma-70 factor family. ECF subfamily.</text>
</comment>
<evidence type="ECO:0000313" key="9">
    <source>
        <dbReference type="EMBL" id="MDR7339747.1"/>
    </source>
</evidence>
<evidence type="ECO:0000313" key="11">
    <source>
        <dbReference type="Proteomes" id="UP001183604"/>
    </source>
</evidence>
<dbReference type="InterPro" id="IPR013324">
    <property type="entry name" value="RNA_pol_sigma_r3/r4-like"/>
</dbReference>
<keyword evidence="5" id="KW-0804">Transcription</keyword>
<keyword evidence="4" id="KW-0238">DNA-binding</keyword>
<dbReference type="InterPro" id="IPR007627">
    <property type="entry name" value="RNA_pol_sigma70_r2"/>
</dbReference>
<evidence type="ECO:0000313" key="10">
    <source>
        <dbReference type="Proteomes" id="UP001145799"/>
    </source>
</evidence>
<feature type="domain" description="RNA polymerase sigma factor 70 region 4 type 2" evidence="7">
    <location>
        <begin position="116"/>
        <end position="167"/>
    </location>
</feature>
<evidence type="ECO:0000256" key="4">
    <source>
        <dbReference type="ARBA" id="ARBA00023125"/>
    </source>
</evidence>
<dbReference type="NCBIfam" id="TIGR02937">
    <property type="entry name" value="sigma70-ECF"/>
    <property type="match status" value="1"/>
</dbReference>
<dbReference type="GO" id="GO:0003677">
    <property type="term" value="F:DNA binding"/>
    <property type="evidence" value="ECO:0007669"/>
    <property type="project" value="UniProtKB-KW"/>
</dbReference>
<dbReference type="InterPro" id="IPR013249">
    <property type="entry name" value="RNA_pol_sigma70_r4_t2"/>
</dbReference>
<dbReference type="Pfam" id="PF08281">
    <property type="entry name" value="Sigma70_r4_2"/>
    <property type="match status" value="1"/>
</dbReference>
<evidence type="ECO:0000256" key="1">
    <source>
        <dbReference type="ARBA" id="ARBA00010641"/>
    </source>
</evidence>
<dbReference type="GO" id="GO:0006352">
    <property type="term" value="P:DNA-templated transcription initiation"/>
    <property type="evidence" value="ECO:0007669"/>
    <property type="project" value="InterPro"/>
</dbReference>
<dbReference type="InterPro" id="IPR014284">
    <property type="entry name" value="RNA_pol_sigma-70_dom"/>
</dbReference>
<keyword evidence="11" id="KW-1185">Reference proteome</keyword>
<reference evidence="9 11" key="2">
    <citation type="submission" date="2023-07" db="EMBL/GenBank/DDBJ databases">
        <title>Sequencing the genomes of 1000 actinobacteria strains.</title>
        <authorList>
            <person name="Klenk H.-P."/>
        </authorList>
    </citation>
    <scope>NUCLEOTIDE SEQUENCE [LARGE SCALE GENOMIC DNA]</scope>
    <source>
        <strain evidence="9 11">DSM 44724</strain>
    </source>
</reference>
<evidence type="ECO:0000256" key="5">
    <source>
        <dbReference type="ARBA" id="ARBA00023163"/>
    </source>
</evidence>
<dbReference type="InterPro" id="IPR013325">
    <property type="entry name" value="RNA_pol_sigma_r2"/>
</dbReference>
<protein>
    <submittedName>
        <fullName evidence="8">RNA polymerase sigma factor</fullName>
    </submittedName>
    <submittedName>
        <fullName evidence="9">RNA polymerase sigma-70 factor (ECF subfamily)</fullName>
    </submittedName>
</protein>
<feature type="domain" description="RNA polymerase sigma-70 region 2" evidence="6">
    <location>
        <begin position="28"/>
        <end position="92"/>
    </location>
</feature>
<evidence type="ECO:0000313" key="8">
    <source>
        <dbReference type="EMBL" id="MDA1385417.1"/>
    </source>
</evidence>
<dbReference type="InterPro" id="IPR039425">
    <property type="entry name" value="RNA_pol_sigma-70-like"/>
</dbReference>
<evidence type="ECO:0000256" key="3">
    <source>
        <dbReference type="ARBA" id="ARBA00023082"/>
    </source>
</evidence>
<dbReference type="Proteomes" id="UP001145799">
    <property type="component" value="Unassembled WGS sequence"/>
</dbReference>
<dbReference type="InterPro" id="IPR036388">
    <property type="entry name" value="WH-like_DNA-bd_sf"/>
</dbReference>